<dbReference type="InterPro" id="IPR036249">
    <property type="entry name" value="Thioredoxin-like_sf"/>
</dbReference>
<dbReference type="SUPFAM" id="SSF52833">
    <property type="entry name" value="Thioredoxin-like"/>
    <property type="match status" value="1"/>
</dbReference>
<sequence>MGCCRKENKKSTNNDNGTKKTKKNKAKKQRTSKDKKKVTIKTIDEQSDSKFQATTDQIQLFSKVDKSLQQQQQPSIQIPVDENTLEPRTTSPPSITSSRLEIDHHVIDNISSSDNIHSIKTFNDLQAFVEQNKKPISIVFFYAPYCPYSKRAMYGLRQWARANKNRVFLYEADVEQALQLAEYYHIRAVPTVIAFSKNNLLSPIWQRTTTNVFSSDVETSINQSESIENQQFKEIFREKLDTKNNVFFSLDPSNKETNSPMKIFETLNETKQEQYLIILNNKQSVGNQPKLILAITNEQGQHEFLQTMPQCLFSFFKLKC</sequence>
<feature type="compositionally biased region" description="Basic residues" evidence="1">
    <location>
        <begin position="19"/>
        <end position="39"/>
    </location>
</feature>
<feature type="domain" description="Thioredoxin" evidence="2">
    <location>
        <begin position="67"/>
        <end position="245"/>
    </location>
</feature>
<evidence type="ECO:0000259" key="2">
    <source>
        <dbReference type="PROSITE" id="PS51352"/>
    </source>
</evidence>
<evidence type="ECO:0000313" key="4">
    <source>
        <dbReference type="Proteomes" id="UP000663825"/>
    </source>
</evidence>
<dbReference type="Proteomes" id="UP000663825">
    <property type="component" value="Unassembled WGS sequence"/>
</dbReference>
<dbReference type="InterPro" id="IPR013766">
    <property type="entry name" value="Thioredoxin_domain"/>
</dbReference>
<reference evidence="3" key="1">
    <citation type="submission" date="2021-02" db="EMBL/GenBank/DDBJ databases">
        <authorList>
            <person name="Nowell W R."/>
        </authorList>
    </citation>
    <scope>NUCLEOTIDE SEQUENCE</scope>
</reference>
<feature type="compositionally biased region" description="Basic and acidic residues" evidence="1">
    <location>
        <begin position="1"/>
        <end position="12"/>
    </location>
</feature>
<dbReference type="PROSITE" id="PS51352">
    <property type="entry name" value="THIOREDOXIN_2"/>
    <property type="match status" value="1"/>
</dbReference>
<gene>
    <name evidence="3" type="ORF">TIS948_LOCUS6347</name>
</gene>
<feature type="region of interest" description="Disordered" evidence="1">
    <location>
        <begin position="1"/>
        <end position="51"/>
    </location>
</feature>
<feature type="region of interest" description="Disordered" evidence="1">
    <location>
        <begin position="71"/>
        <end position="97"/>
    </location>
</feature>
<proteinExistence type="predicted"/>
<dbReference type="Gene3D" id="3.40.30.10">
    <property type="entry name" value="Glutaredoxin"/>
    <property type="match status" value="1"/>
</dbReference>
<dbReference type="EMBL" id="CAJNXB010000747">
    <property type="protein sequence ID" value="CAF3090646.1"/>
    <property type="molecule type" value="Genomic_DNA"/>
</dbReference>
<dbReference type="AlphaFoldDB" id="A0A817N4Y2"/>
<evidence type="ECO:0000313" key="3">
    <source>
        <dbReference type="EMBL" id="CAF3090646.1"/>
    </source>
</evidence>
<name>A0A817N4Y2_9BILA</name>
<evidence type="ECO:0000256" key="1">
    <source>
        <dbReference type="SAM" id="MobiDB-lite"/>
    </source>
</evidence>
<comment type="caution">
    <text evidence="3">The sequence shown here is derived from an EMBL/GenBank/DDBJ whole genome shotgun (WGS) entry which is preliminary data.</text>
</comment>
<dbReference type="Pfam" id="PF00085">
    <property type="entry name" value="Thioredoxin"/>
    <property type="match status" value="1"/>
</dbReference>
<organism evidence="3 4">
    <name type="scientific">Rotaria socialis</name>
    <dbReference type="NCBI Taxonomy" id="392032"/>
    <lineage>
        <taxon>Eukaryota</taxon>
        <taxon>Metazoa</taxon>
        <taxon>Spiralia</taxon>
        <taxon>Gnathifera</taxon>
        <taxon>Rotifera</taxon>
        <taxon>Eurotatoria</taxon>
        <taxon>Bdelloidea</taxon>
        <taxon>Philodinida</taxon>
        <taxon>Philodinidae</taxon>
        <taxon>Rotaria</taxon>
    </lineage>
</organism>
<accession>A0A817N4Y2</accession>
<protein>
    <recommendedName>
        <fullName evidence="2">Thioredoxin domain-containing protein</fullName>
    </recommendedName>
</protein>
<dbReference type="OrthoDB" id="10012016at2759"/>